<sequence length="177" mass="19365">MSDDDAPDSLIPYDEHVQDALRGVVYNVLTDVAKVGSLPGGHHFYIAFKTGAAGVDIPNHLKERYPDEMTIVVQHRFWDLKVDREGFEIGLSFNQVPAKLIVPFSAVVGFVDPSVNFALQFPPPEVSAPKTGLRSVDKQGGEPLSASSEAKAPAEKTEGEEKRDSSSNVVEIDFRKK</sequence>
<feature type="region of interest" description="Disordered" evidence="1">
    <location>
        <begin position="126"/>
        <end position="177"/>
    </location>
</feature>
<dbReference type="Pfam" id="PF04386">
    <property type="entry name" value="SspB"/>
    <property type="match status" value="1"/>
</dbReference>
<dbReference type="EMBL" id="AMRV01000003">
    <property type="protein sequence ID" value="EMD83422.1"/>
    <property type="molecule type" value="Genomic_DNA"/>
</dbReference>
<proteinExistence type="predicted"/>
<dbReference type="RefSeq" id="WP_008601145.1">
    <property type="nucleotide sequence ID" value="NZ_AMRV01000003.1"/>
</dbReference>
<feature type="compositionally biased region" description="Low complexity" evidence="1">
    <location>
        <begin position="142"/>
        <end position="151"/>
    </location>
</feature>
<comment type="caution">
    <text evidence="2">The sequence shown here is derived from an EMBL/GenBank/DDBJ whole genome shotgun (WGS) entry which is preliminary data.</text>
</comment>
<organism evidence="2 3">
    <name type="scientific">Pacificimonas flava</name>
    <dbReference type="NCBI Taxonomy" id="1234595"/>
    <lineage>
        <taxon>Bacteria</taxon>
        <taxon>Pseudomonadati</taxon>
        <taxon>Pseudomonadota</taxon>
        <taxon>Alphaproteobacteria</taxon>
        <taxon>Sphingomonadales</taxon>
        <taxon>Sphingosinicellaceae</taxon>
        <taxon>Pacificimonas</taxon>
    </lineage>
</organism>
<dbReference type="OrthoDB" id="9800412at2"/>
<dbReference type="Proteomes" id="UP000011717">
    <property type="component" value="Unassembled WGS sequence"/>
</dbReference>
<reference evidence="2 3" key="1">
    <citation type="journal article" date="2013" name="Genome Announc.">
        <title>Draft Genome Sequence of Strain JLT2015T, Belonging to the Family Sphingomonadaceae of the Alphaproteobacteria.</title>
        <authorList>
            <person name="Tang K."/>
            <person name="Liu K."/>
            <person name="Li S."/>
            <person name="Jiao N."/>
        </authorList>
    </citation>
    <scope>NUCLEOTIDE SEQUENCE [LARGE SCALE GENOMIC DNA]</scope>
    <source>
        <strain evidence="2 3">JLT2015</strain>
    </source>
</reference>
<gene>
    <name evidence="2" type="ORF">C725_1323</name>
</gene>
<evidence type="ECO:0000313" key="2">
    <source>
        <dbReference type="EMBL" id="EMD83422.1"/>
    </source>
</evidence>
<name>M2U5X5_9SPHN</name>
<accession>M2U5X5</accession>
<dbReference type="InterPro" id="IPR036760">
    <property type="entry name" value="SspB-like_sf"/>
</dbReference>
<keyword evidence="3" id="KW-1185">Reference proteome</keyword>
<protein>
    <recommendedName>
        <fullName evidence="4">Stringent starvation protein B</fullName>
    </recommendedName>
</protein>
<dbReference type="AlphaFoldDB" id="M2U5X5"/>
<feature type="compositionally biased region" description="Basic and acidic residues" evidence="1">
    <location>
        <begin position="152"/>
        <end position="165"/>
    </location>
</feature>
<dbReference type="Gene3D" id="2.30.30.220">
    <property type="entry name" value="SspB-like"/>
    <property type="match status" value="1"/>
</dbReference>
<dbReference type="SUPFAM" id="SSF101738">
    <property type="entry name" value="SspB-like"/>
    <property type="match status" value="1"/>
</dbReference>
<evidence type="ECO:0000313" key="3">
    <source>
        <dbReference type="Proteomes" id="UP000011717"/>
    </source>
</evidence>
<evidence type="ECO:0000256" key="1">
    <source>
        <dbReference type="SAM" id="MobiDB-lite"/>
    </source>
</evidence>
<evidence type="ECO:0008006" key="4">
    <source>
        <dbReference type="Google" id="ProtNLM"/>
    </source>
</evidence>
<dbReference type="InterPro" id="IPR007481">
    <property type="entry name" value="SspB"/>
</dbReference>